<reference evidence="1" key="1">
    <citation type="submission" date="2014-09" db="EMBL/GenBank/DDBJ databases">
        <title>Genome sequence of the luminous mushroom Mycena chlorophos for searching fungal bioluminescence genes.</title>
        <authorList>
            <person name="Tanaka Y."/>
            <person name="Kasuga D."/>
            <person name="Oba Y."/>
            <person name="Hase S."/>
            <person name="Sato K."/>
            <person name="Oba Y."/>
            <person name="Sakakibara Y."/>
        </authorList>
    </citation>
    <scope>NUCLEOTIDE SEQUENCE</scope>
</reference>
<organism evidence="1 2">
    <name type="scientific">Mycena chlorophos</name>
    <name type="common">Agaric fungus</name>
    <name type="synonym">Agaricus chlorophos</name>
    <dbReference type="NCBI Taxonomy" id="658473"/>
    <lineage>
        <taxon>Eukaryota</taxon>
        <taxon>Fungi</taxon>
        <taxon>Dikarya</taxon>
        <taxon>Basidiomycota</taxon>
        <taxon>Agaricomycotina</taxon>
        <taxon>Agaricomycetes</taxon>
        <taxon>Agaricomycetidae</taxon>
        <taxon>Agaricales</taxon>
        <taxon>Marasmiineae</taxon>
        <taxon>Mycenaceae</taxon>
        <taxon>Mycena</taxon>
    </lineage>
</organism>
<proteinExistence type="predicted"/>
<dbReference type="EMBL" id="DF847621">
    <property type="protein sequence ID" value="GAT52205.1"/>
    <property type="molecule type" value="Genomic_DNA"/>
</dbReference>
<keyword evidence="2" id="KW-1185">Reference proteome</keyword>
<protein>
    <submittedName>
        <fullName evidence="1">Uncharacterized protein</fullName>
    </submittedName>
</protein>
<name>A0ABQ0LM57_MYCCL</name>
<evidence type="ECO:0000313" key="2">
    <source>
        <dbReference type="Proteomes" id="UP000815677"/>
    </source>
</evidence>
<gene>
    <name evidence="1" type="ORF">MCHLO_09279</name>
</gene>
<evidence type="ECO:0000313" key="1">
    <source>
        <dbReference type="EMBL" id="GAT52205.1"/>
    </source>
</evidence>
<dbReference type="Proteomes" id="UP000815677">
    <property type="component" value="Unassembled WGS sequence"/>
</dbReference>
<accession>A0ABQ0LM57</accession>
<sequence>MSPAGASSCVVLGRSSGAGWKRDGARLVRESVGCRDEPGMSDVEFVVGDGWGCSSDEPGTSPRFCCSGCNRALGMSDGGRGYRIASGESAGMGLGATASPKYTTAGEGSQVCRSAALCVPFPGADLPSSDYLKNSRFHVAVRKSGRAEGNMNKYSAPSPPLFFFQGTYGV</sequence>